<dbReference type="Pfam" id="PF19577">
    <property type="entry name" value="DcaP"/>
    <property type="match status" value="1"/>
</dbReference>
<evidence type="ECO:0000256" key="1">
    <source>
        <dbReference type="SAM" id="Coils"/>
    </source>
</evidence>
<dbReference type="SUPFAM" id="SSF56935">
    <property type="entry name" value="Porins"/>
    <property type="match status" value="1"/>
</dbReference>
<protein>
    <recommendedName>
        <fullName evidence="4">DcaP-like protein</fullName>
    </recommendedName>
</protein>
<feature type="coiled-coil region" evidence="1">
    <location>
        <begin position="29"/>
        <end position="56"/>
    </location>
</feature>
<evidence type="ECO:0000313" key="3">
    <source>
        <dbReference type="Proteomes" id="UP000242317"/>
    </source>
</evidence>
<name>A0A1G6PLW7_9GAMM</name>
<dbReference type="OrthoDB" id="190887at2"/>
<gene>
    <name evidence="2" type="ORF">SAMN05421749_1183</name>
</gene>
<keyword evidence="3" id="KW-1185">Reference proteome</keyword>
<dbReference type="Gene3D" id="2.40.160.10">
    <property type="entry name" value="Porin"/>
    <property type="match status" value="1"/>
</dbReference>
<sequence length="427" mass="48022">MKRLQTHFRRQQLMLAITATLCTQVSFSAEITDAELNDLRQQIAELRNQVAALQAQPVAITSQTTDTKTLSMPQPKLSFKTKAGADLNFYGFVRADASYQAKGASTMYNNISAVPLEGTAEEDKQQDRFQATATATRFGMDFKTPTAIGDVGGKIEMDFFGGSTRDQFRIRHAYLTYANWLVGQTWSNFIAPEYLPESLDAATYVGGSLQRVPIVKYTDNITDKTNFAVSVEDPKYNTRSDPDNEMRLPALVGRINHKFDNGSVISGRSFVAEKKTTEDENVSWGLGLGGKYQITPETMLKADYYHVKGDGKFLFWANSGYVLDEDNQMHSNEFDVFTVGLSHSFSPKLRSTIGYGYMKADDNNEFAELSYDDTSQNKSLWQGWVNAIYKPYTPIELGVEYVYGERETFDGQNGIDNRINMMAVYHF</sequence>
<organism evidence="2 3">
    <name type="scientific">Acinetobacter marinus</name>
    <dbReference type="NCBI Taxonomy" id="281375"/>
    <lineage>
        <taxon>Bacteria</taxon>
        <taxon>Pseudomonadati</taxon>
        <taxon>Pseudomonadota</taxon>
        <taxon>Gammaproteobacteria</taxon>
        <taxon>Moraxellales</taxon>
        <taxon>Moraxellaceae</taxon>
        <taxon>Acinetobacter</taxon>
    </lineage>
</organism>
<reference evidence="3" key="1">
    <citation type="submission" date="2016-09" db="EMBL/GenBank/DDBJ databases">
        <authorList>
            <person name="Varghese N."/>
            <person name="Submissions S."/>
        </authorList>
    </citation>
    <scope>NUCLEOTIDE SEQUENCE [LARGE SCALE GENOMIC DNA]</scope>
    <source>
        <strain evidence="3">ANC 3699</strain>
    </source>
</reference>
<evidence type="ECO:0000313" key="2">
    <source>
        <dbReference type="EMBL" id="SDC80506.1"/>
    </source>
</evidence>
<evidence type="ECO:0008006" key="4">
    <source>
        <dbReference type="Google" id="ProtNLM"/>
    </source>
</evidence>
<proteinExistence type="predicted"/>
<dbReference type="InterPro" id="IPR023614">
    <property type="entry name" value="Porin_dom_sf"/>
</dbReference>
<dbReference type="InterPro" id="IPR045748">
    <property type="entry name" value="DcaP"/>
</dbReference>
<dbReference type="RefSeq" id="WP_092621865.1">
    <property type="nucleotide sequence ID" value="NZ_FMYK01000018.1"/>
</dbReference>
<dbReference type="EMBL" id="FMYK01000018">
    <property type="protein sequence ID" value="SDC80506.1"/>
    <property type="molecule type" value="Genomic_DNA"/>
</dbReference>
<dbReference type="AlphaFoldDB" id="A0A1G6PLW7"/>
<dbReference type="Proteomes" id="UP000242317">
    <property type="component" value="Unassembled WGS sequence"/>
</dbReference>
<keyword evidence="1" id="KW-0175">Coiled coil</keyword>
<accession>A0A1G6PLW7</accession>